<gene>
    <name evidence="9" type="ORF">LX97_01539</name>
</gene>
<evidence type="ECO:0000256" key="6">
    <source>
        <dbReference type="ARBA" id="ARBA00023136"/>
    </source>
</evidence>
<evidence type="ECO:0000256" key="3">
    <source>
        <dbReference type="ARBA" id="ARBA00022452"/>
    </source>
</evidence>
<dbReference type="Gene3D" id="2.40.160.60">
    <property type="entry name" value="Outer membrane protein transport protein (OMPP1/FadL/TodX)"/>
    <property type="match status" value="1"/>
</dbReference>
<keyword evidence="6" id="KW-0472">Membrane</keyword>
<keyword evidence="5 8" id="KW-0732">Signal</keyword>
<comment type="similarity">
    <text evidence="2">Belongs to the OmpP1/FadL family.</text>
</comment>
<organism evidence="9 10">
    <name type="scientific">Nonlabens dokdonensis</name>
    <dbReference type="NCBI Taxonomy" id="328515"/>
    <lineage>
        <taxon>Bacteria</taxon>
        <taxon>Pseudomonadati</taxon>
        <taxon>Bacteroidota</taxon>
        <taxon>Flavobacteriia</taxon>
        <taxon>Flavobacteriales</taxon>
        <taxon>Flavobacteriaceae</taxon>
        <taxon>Nonlabens</taxon>
    </lineage>
</organism>
<evidence type="ECO:0000313" key="9">
    <source>
        <dbReference type="EMBL" id="PZX40768.1"/>
    </source>
</evidence>
<dbReference type="EMBL" id="QKZR01000002">
    <property type="protein sequence ID" value="PZX40768.1"/>
    <property type="molecule type" value="Genomic_DNA"/>
</dbReference>
<keyword evidence="3" id="KW-1134">Transmembrane beta strand</keyword>
<evidence type="ECO:0000256" key="4">
    <source>
        <dbReference type="ARBA" id="ARBA00022692"/>
    </source>
</evidence>
<evidence type="ECO:0000256" key="8">
    <source>
        <dbReference type="SAM" id="SignalP"/>
    </source>
</evidence>
<proteinExistence type="inferred from homology"/>
<accession>A0ABX5PXT6</accession>
<keyword evidence="4" id="KW-0812">Transmembrane</keyword>
<dbReference type="RefSeq" id="WP_015362729.1">
    <property type="nucleotide sequence ID" value="NZ_QKZR01000002.1"/>
</dbReference>
<evidence type="ECO:0000256" key="7">
    <source>
        <dbReference type="ARBA" id="ARBA00023237"/>
    </source>
</evidence>
<keyword evidence="7" id="KW-0998">Cell outer membrane</keyword>
<dbReference type="Pfam" id="PF03349">
    <property type="entry name" value="Toluene_X"/>
    <property type="match status" value="1"/>
</dbReference>
<evidence type="ECO:0000256" key="5">
    <source>
        <dbReference type="ARBA" id="ARBA00022729"/>
    </source>
</evidence>
<evidence type="ECO:0000313" key="10">
    <source>
        <dbReference type="Proteomes" id="UP000248584"/>
    </source>
</evidence>
<evidence type="ECO:0000256" key="1">
    <source>
        <dbReference type="ARBA" id="ARBA00004571"/>
    </source>
</evidence>
<evidence type="ECO:0000256" key="2">
    <source>
        <dbReference type="ARBA" id="ARBA00008163"/>
    </source>
</evidence>
<sequence>MKKFLILSALFAGALFSNAQSVADGLLYSGQDLQGTARYRGLSGAFGALGGDLSAIGSNPASSVVFANNYAGVSLGFLGNENDTNYFNTNTNTTSNEISLNQAGGVLVFESAGNSKISKFAISLNYDLNRNFDNFINARGVSPVSVSQYFLNNANGIALDNFVVRPGETASGLYQFLGQDFGFGAQQGFLGYESFVLDSTDPSDIDNTSYVSNTGTGSFNQDYFVETLGYNSKISFNGALEIDKKWSLGINLNSHVISMERFTSIQENNSNADASINNVRFNNSLFTDANGFSFQLGLIGKLTNSLRVGATYESPTWYTVEESQIQDISTSGLNSPTAVVRPEILNLFEPYRLRSPGSVTGSLAYIFGSKGLISIDYSSRDYSQLRFNPDNNILFRDNNRFASENLQRAASIRLGGEYRIKNWTLRGGYRMEESPYENESIMGDLTGYSLGIGYTWGKTILDISYDSSQRDFSQQLFDTGLDTQAGVQNRMDNIVFTLGFNL</sequence>
<dbReference type="SUPFAM" id="SSF56935">
    <property type="entry name" value="Porins"/>
    <property type="match status" value="1"/>
</dbReference>
<dbReference type="InterPro" id="IPR005017">
    <property type="entry name" value="OMPP1/FadL/TodX"/>
</dbReference>
<name>A0ABX5PXT6_9FLAO</name>
<protein>
    <submittedName>
        <fullName evidence="9">Outer membrane protein transport protein (OMPP1/FadL/TodX)</fullName>
    </submittedName>
</protein>
<keyword evidence="10" id="KW-1185">Reference proteome</keyword>
<comment type="subcellular location">
    <subcellularLocation>
        <location evidence="1">Cell outer membrane</location>
        <topology evidence="1">Multi-pass membrane protein</topology>
    </subcellularLocation>
</comment>
<comment type="caution">
    <text evidence="9">The sequence shown here is derived from an EMBL/GenBank/DDBJ whole genome shotgun (WGS) entry which is preliminary data.</text>
</comment>
<feature type="chain" id="PRO_5045343743" evidence="8">
    <location>
        <begin position="20"/>
        <end position="502"/>
    </location>
</feature>
<feature type="signal peptide" evidence="8">
    <location>
        <begin position="1"/>
        <end position="19"/>
    </location>
</feature>
<dbReference type="Proteomes" id="UP000248584">
    <property type="component" value="Unassembled WGS sequence"/>
</dbReference>
<reference evidence="9 10" key="1">
    <citation type="submission" date="2018-06" db="EMBL/GenBank/DDBJ databases">
        <title>Genomic Encyclopedia of Archaeal and Bacterial Type Strains, Phase II (KMG-II): from individual species to whole genera.</title>
        <authorList>
            <person name="Goeker M."/>
        </authorList>
    </citation>
    <scope>NUCLEOTIDE SEQUENCE [LARGE SCALE GENOMIC DNA]</scope>
    <source>
        <strain evidence="9 10">DSM 17205</strain>
    </source>
</reference>